<sequence>MKKIFVLSVMIFFILSSFSYADSNEVDVKVEDNKILEELKGHIQNNIEISNDKKSENRSTAHNATLQGENQFENGAFYSKTKNEFLKLYILMGKDYIDVDIDSSNVSQIMRSAREDYVTTFQLDSGEKGFIKFSYINGEISERGSLGRDITYLEECFDDKFMENLLEKCSVKSYSVLKLVEFANDFQGLYIETDTEKIIIPMHNELSELGQYKIHEKYNAEDILNQLKNICIENLKSSEMGGQGSRLTNHNEFKYLVPILCLAFFSIYIFTKKLKLKK</sequence>
<evidence type="ECO:0000256" key="2">
    <source>
        <dbReference type="SAM" id="SignalP"/>
    </source>
</evidence>
<reference evidence="3 4" key="1">
    <citation type="submission" date="2020-11" db="EMBL/GenBank/DDBJ databases">
        <title>Fusibacter basophilias sp. nov.</title>
        <authorList>
            <person name="Qiu D."/>
        </authorList>
    </citation>
    <scope>NUCLEOTIDE SEQUENCE [LARGE SCALE GENOMIC DNA]</scope>
    <source>
        <strain evidence="3 4">Q10-2</strain>
    </source>
</reference>
<dbReference type="EMBL" id="JADKNH010000008">
    <property type="protein sequence ID" value="MBF4694270.1"/>
    <property type="molecule type" value="Genomic_DNA"/>
</dbReference>
<gene>
    <name evidence="3" type="ORF">ISU02_14195</name>
</gene>
<keyword evidence="1" id="KW-0472">Membrane</keyword>
<keyword evidence="1" id="KW-0812">Transmembrane</keyword>
<keyword evidence="1" id="KW-1133">Transmembrane helix</keyword>
<keyword evidence="2" id="KW-0732">Signal</keyword>
<dbReference type="Proteomes" id="UP000614200">
    <property type="component" value="Unassembled WGS sequence"/>
</dbReference>
<comment type="caution">
    <text evidence="3">The sequence shown here is derived from an EMBL/GenBank/DDBJ whole genome shotgun (WGS) entry which is preliminary data.</text>
</comment>
<feature type="signal peptide" evidence="2">
    <location>
        <begin position="1"/>
        <end position="21"/>
    </location>
</feature>
<organism evidence="3 4">
    <name type="scientific">Fusibacter ferrireducens</name>
    <dbReference type="NCBI Taxonomy" id="2785058"/>
    <lineage>
        <taxon>Bacteria</taxon>
        <taxon>Bacillati</taxon>
        <taxon>Bacillota</taxon>
        <taxon>Clostridia</taxon>
        <taxon>Eubacteriales</taxon>
        <taxon>Eubacteriales Family XII. Incertae Sedis</taxon>
        <taxon>Fusibacter</taxon>
    </lineage>
</organism>
<keyword evidence="4" id="KW-1185">Reference proteome</keyword>
<protein>
    <submittedName>
        <fullName evidence="3">Uncharacterized protein</fullName>
    </submittedName>
</protein>
<feature type="transmembrane region" description="Helical" evidence="1">
    <location>
        <begin position="253"/>
        <end position="271"/>
    </location>
</feature>
<evidence type="ECO:0000313" key="3">
    <source>
        <dbReference type="EMBL" id="MBF4694270.1"/>
    </source>
</evidence>
<evidence type="ECO:0000313" key="4">
    <source>
        <dbReference type="Proteomes" id="UP000614200"/>
    </source>
</evidence>
<feature type="chain" id="PRO_5046579960" evidence="2">
    <location>
        <begin position="22"/>
        <end position="278"/>
    </location>
</feature>
<evidence type="ECO:0000256" key="1">
    <source>
        <dbReference type="SAM" id="Phobius"/>
    </source>
</evidence>
<proteinExistence type="predicted"/>
<dbReference type="RefSeq" id="WP_194702506.1">
    <property type="nucleotide sequence ID" value="NZ_JADKNH010000008.1"/>
</dbReference>
<name>A0ABR9ZUY0_9FIRM</name>
<accession>A0ABR9ZUY0</accession>